<dbReference type="GO" id="GO:0005737">
    <property type="term" value="C:cytoplasm"/>
    <property type="evidence" value="ECO:0007669"/>
    <property type="project" value="UniProtKB-SubCell"/>
</dbReference>
<evidence type="ECO:0000256" key="9">
    <source>
        <dbReference type="PROSITE-ProRule" id="PRU10086"/>
    </source>
</evidence>
<dbReference type="InterPro" id="IPR018215">
    <property type="entry name" value="ClpP_Ser_AS"/>
</dbReference>
<dbReference type="NCBIfam" id="NF009205">
    <property type="entry name" value="PRK12553.1"/>
    <property type="match status" value="1"/>
</dbReference>
<dbReference type="PROSITE" id="PS00381">
    <property type="entry name" value="CLP_PROTEASE_SER"/>
    <property type="match status" value="1"/>
</dbReference>
<evidence type="ECO:0000256" key="2">
    <source>
        <dbReference type="ARBA" id="ARBA00022490"/>
    </source>
</evidence>
<dbReference type="GO" id="GO:0009368">
    <property type="term" value="C:endopeptidase Clp complex"/>
    <property type="evidence" value="ECO:0007669"/>
    <property type="project" value="TreeGrafter"/>
</dbReference>
<dbReference type="HAMAP" id="MF_00444">
    <property type="entry name" value="ClpP"/>
    <property type="match status" value="1"/>
</dbReference>
<reference evidence="13 14" key="1">
    <citation type="submission" date="2017-08" db="EMBL/GenBank/DDBJ databases">
        <title>Draft genome sequences of 64 type strains of genus Staph aureus.</title>
        <authorList>
            <person name="Cole K."/>
            <person name="Golubchik T."/>
            <person name="Russell J."/>
            <person name="Foster D."/>
            <person name="Llewelyn M."/>
            <person name="Wilson D."/>
            <person name="Crook D."/>
            <person name="Paul J."/>
        </authorList>
    </citation>
    <scope>NUCLEOTIDE SEQUENCE [LARGE SCALE GENOMIC DNA]</scope>
    <source>
        <strain evidence="13 14">DSM 21968</strain>
    </source>
</reference>
<evidence type="ECO:0000313" key="14">
    <source>
        <dbReference type="Proteomes" id="UP000242752"/>
    </source>
</evidence>
<gene>
    <name evidence="7 13" type="primary">clpP</name>
    <name evidence="13" type="ORF">CD122_09250</name>
</gene>
<proteinExistence type="inferred from homology"/>
<dbReference type="GO" id="GO:0051117">
    <property type="term" value="F:ATPase binding"/>
    <property type="evidence" value="ECO:0007669"/>
    <property type="project" value="TreeGrafter"/>
</dbReference>
<feature type="active site" description="Nucleophile" evidence="7">
    <location>
        <position position="98"/>
    </location>
</feature>
<dbReference type="CDD" id="cd07017">
    <property type="entry name" value="S14_ClpP_2"/>
    <property type="match status" value="1"/>
</dbReference>
<dbReference type="GO" id="GO:0004176">
    <property type="term" value="F:ATP-dependent peptidase activity"/>
    <property type="evidence" value="ECO:0007669"/>
    <property type="project" value="InterPro"/>
</dbReference>
<dbReference type="Gene3D" id="3.90.226.10">
    <property type="entry name" value="2-enoyl-CoA Hydratase, Chain A, domain 1"/>
    <property type="match status" value="1"/>
</dbReference>
<keyword evidence="5 7" id="KW-0720">Serine protease</keyword>
<comment type="catalytic activity">
    <reaction evidence="6 7 9">
        <text>Hydrolysis of proteins to small peptides in the presence of ATP and magnesium. alpha-casein is the usual test substrate. In the absence of ATP, only oligopeptides shorter than five residues are hydrolyzed (such as succinyl-Leu-Tyr-|-NHMec, and Leu-Tyr-Leu-|-Tyr-Trp, in which cleavage of the -Tyr-|-Leu- and -Tyr-|-Trp bonds also occurs).</text>
        <dbReference type="EC" id="3.4.21.92"/>
    </reaction>
</comment>
<dbReference type="OrthoDB" id="9802800at2"/>
<dbReference type="FunFam" id="3.90.226.10:FF:000001">
    <property type="entry name" value="ATP-dependent Clp protease proteolytic subunit"/>
    <property type="match status" value="1"/>
</dbReference>
<sequence length="194" mass="21336">MNLIPTVIETTNRGERAYDIYSRLLKDRIIMLGSAIDDNVANSIVSQLLFLQAQDAEKDIYLYINSPGGSVTAGFAIYDTIQHIKPDVQTICIGMAASMGSFLLAAGAKGKRYALPNAEVMIHQPLGGAQGQATEIEIAANHILKTREKLNKILSERTGQSIEKIQKDTDRDNFLTAEEAKEYGLIDEVMVPEH</sequence>
<comment type="caution">
    <text evidence="13">The sequence shown here is derived from an EMBL/GenBank/DDBJ whole genome shotgun (WGS) entry which is preliminary data.</text>
</comment>
<dbReference type="SUPFAM" id="SSF52096">
    <property type="entry name" value="ClpP/crotonase"/>
    <property type="match status" value="1"/>
</dbReference>
<dbReference type="PRINTS" id="PR00127">
    <property type="entry name" value="CLPPROTEASEP"/>
</dbReference>
<keyword evidence="14" id="KW-1185">Reference proteome</keyword>
<dbReference type="PANTHER" id="PTHR10381:SF70">
    <property type="entry name" value="ATP-DEPENDENT CLP PROTEASE PROTEOLYTIC SUBUNIT"/>
    <property type="match status" value="1"/>
</dbReference>
<accession>A0A2K3YJS1</accession>
<keyword evidence="3 7" id="KW-0645">Protease</keyword>
<dbReference type="AlphaFoldDB" id="A0A2K3YJS1"/>
<dbReference type="EC" id="3.4.21.92" evidence="7 10"/>
<evidence type="ECO:0000256" key="12">
    <source>
        <dbReference type="RuleBase" id="RU003567"/>
    </source>
</evidence>
<comment type="subcellular location">
    <subcellularLocation>
        <location evidence="7">Cytoplasm</location>
    </subcellularLocation>
</comment>
<organism evidence="13 14">
    <name type="scientific">Staphylococcus rostri</name>
    <dbReference type="NCBI Taxonomy" id="522262"/>
    <lineage>
        <taxon>Bacteria</taxon>
        <taxon>Bacillati</taxon>
        <taxon>Bacillota</taxon>
        <taxon>Bacilli</taxon>
        <taxon>Bacillales</taxon>
        <taxon>Staphylococcaceae</taxon>
        <taxon>Staphylococcus</taxon>
    </lineage>
</organism>
<evidence type="ECO:0000313" key="13">
    <source>
        <dbReference type="EMBL" id="PNZ25855.1"/>
    </source>
</evidence>
<comment type="subunit">
    <text evidence="7">Fourteen ClpP subunits assemble into 2 heptameric rings which stack back to back to give a disk-like structure with a central cavity, resembling the structure of eukaryotic proteasomes.</text>
</comment>
<dbReference type="EMBL" id="PPRF01000067">
    <property type="protein sequence ID" value="PNZ25855.1"/>
    <property type="molecule type" value="Genomic_DNA"/>
</dbReference>
<evidence type="ECO:0000256" key="3">
    <source>
        <dbReference type="ARBA" id="ARBA00022670"/>
    </source>
</evidence>
<dbReference type="InterPro" id="IPR023562">
    <property type="entry name" value="ClpP/TepA"/>
</dbReference>
<evidence type="ECO:0000256" key="5">
    <source>
        <dbReference type="ARBA" id="ARBA00022825"/>
    </source>
</evidence>
<dbReference type="PANTHER" id="PTHR10381">
    <property type="entry name" value="ATP-DEPENDENT CLP PROTEASE PROTEOLYTIC SUBUNIT"/>
    <property type="match status" value="1"/>
</dbReference>
<dbReference type="RefSeq" id="WP_103358696.1">
    <property type="nucleotide sequence ID" value="NZ_CP113107.1"/>
</dbReference>
<dbReference type="GO" id="GO:0004252">
    <property type="term" value="F:serine-type endopeptidase activity"/>
    <property type="evidence" value="ECO:0007669"/>
    <property type="project" value="UniProtKB-UniRule"/>
</dbReference>
<evidence type="ECO:0000256" key="4">
    <source>
        <dbReference type="ARBA" id="ARBA00022801"/>
    </source>
</evidence>
<protein>
    <recommendedName>
        <fullName evidence="7 12">ATP-dependent Clp protease proteolytic subunit</fullName>
        <ecNumber evidence="7 10">3.4.21.92</ecNumber>
    </recommendedName>
    <alternativeName>
        <fullName evidence="7">Endopeptidase Clp</fullName>
    </alternativeName>
</protein>
<dbReference type="GO" id="GO:0042802">
    <property type="term" value="F:identical protein binding"/>
    <property type="evidence" value="ECO:0007669"/>
    <property type="project" value="UniProtKB-ARBA"/>
</dbReference>
<evidence type="ECO:0000256" key="10">
    <source>
        <dbReference type="RuleBase" id="RU000549"/>
    </source>
</evidence>
<name>A0A2K3YJS1_9STAP</name>
<evidence type="ECO:0000256" key="7">
    <source>
        <dbReference type="HAMAP-Rule" id="MF_00444"/>
    </source>
</evidence>
<dbReference type="InterPro" id="IPR033135">
    <property type="entry name" value="ClpP_His_AS"/>
</dbReference>
<feature type="active site" evidence="8">
    <location>
        <position position="98"/>
    </location>
</feature>
<feature type="active site" evidence="7 9">
    <location>
        <position position="123"/>
    </location>
</feature>
<evidence type="ECO:0000256" key="1">
    <source>
        <dbReference type="ARBA" id="ARBA00007039"/>
    </source>
</evidence>
<dbReference type="InterPro" id="IPR029045">
    <property type="entry name" value="ClpP/crotonase-like_dom_sf"/>
</dbReference>
<evidence type="ECO:0000256" key="6">
    <source>
        <dbReference type="ARBA" id="ARBA00034021"/>
    </source>
</evidence>
<dbReference type="Proteomes" id="UP000242752">
    <property type="component" value="Unassembled WGS sequence"/>
</dbReference>
<comment type="similarity">
    <text evidence="1 7 12">Belongs to the peptidase S14 family.</text>
</comment>
<keyword evidence="4 7" id="KW-0378">Hydrolase</keyword>
<dbReference type="NCBIfam" id="TIGR00493">
    <property type="entry name" value="clpP"/>
    <property type="match status" value="1"/>
</dbReference>
<dbReference type="InterPro" id="IPR001907">
    <property type="entry name" value="ClpP"/>
</dbReference>
<dbReference type="Pfam" id="PF00574">
    <property type="entry name" value="CLP_protease"/>
    <property type="match status" value="1"/>
</dbReference>
<keyword evidence="2 7" id="KW-0963">Cytoplasm</keyword>
<evidence type="ECO:0000256" key="8">
    <source>
        <dbReference type="PROSITE-ProRule" id="PRU10085"/>
    </source>
</evidence>
<dbReference type="NCBIfam" id="NF001368">
    <property type="entry name" value="PRK00277.1"/>
    <property type="match status" value="1"/>
</dbReference>
<dbReference type="PROSITE" id="PS00382">
    <property type="entry name" value="CLP_PROTEASE_HIS"/>
    <property type="match status" value="1"/>
</dbReference>
<dbReference type="GO" id="GO:0006515">
    <property type="term" value="P:protein quality control for misfolded or incompletely synthesized proteins"/>
    <property type="evidence" value="ECO:0007669"/>
    <property type="project" value="TreeGrafter"/>
</dbReference>
<evidence type="ECO:0000256" key="11">
    <source>
        <dbReference type="RuleBase" id="RU000550"/>
    </source>
</evidence>
<comment type="function">
    <text evidence="7 11">Cleaves peptides in various proteins in a process that requires ATP hydrolysis. Has a chymotrypsin-like activity. Plays a major role in the degradation of misfolded proteins.</text>
</comment>